<evidence type="ECO:0000313" key="3">
    <source>
        <dbReference type="Proteomes" id="UP000789405"/>
    </source>
</evidence>
<comment type="caution">
    <text evidence="2">The sequence shown here is derived from an EMBL/GenBank/DDBJ whole genome shotgun (WGS) entry which is preliminary data.</text>
</comment>
<sequence length="269" mass="31206">LTIAIYLEANKDHLKSLHLVFNRYSILSPLLGIFLLLASICYILYGYWISFIMAISGLIYTSMFFIPKMISPLDIWVLLIRVFGLSLYLYIFPVILKEVANILSIFMTPYILQISYLFGYYIFLASIICTLDIQEKMINTVTLLQVLQVYQLRKKEHGIYEYIINFIDKAKTSNIQIPPSCNCQNSDSRTNNGWCELCGIAQNVIIKSLGRSPSDITPEFLPDNEMDNKEIVRNPRVLEDENVYYSQFIDLDAISKEEPFEVLDDEYYD</sequence>
<feature type="transmembrane region" description="Helical" evidence="1">
    <location>
        <begin position="21"/>
        <end position="40"/>
    </location>
</feature>
<dbReference type="EMBL" id="CAJVPY010011178">
    <property type="protein sequence ID" value="CAG8724987.1"/>
    <property type="molecule type" value="Genomic_DNA"/>
</dbReference>
<evidence type="ECO:0000256" key="1">
    <source>
        <dbReference type="SAM" id="Phobius"/>
    </source>
</evidence>
<keyword evidence="1" id="KW-1133">Transmembrane helix</keyword>
<dbReference type="OrthoDB" id="547665at2759"/>
<accession>A0A9N9I9F3</accession>
<feature type="transmembrane region" description="Helical" evidence="1">
    <location>
        <begin position="46"/>
        <end position="66"/>
    </location>
</feature>
<feature type="transmembrane region" description="Helical" evidence="1">
    <location>
        <begin position="73"/>
        <end position="91"/>
    </location>
</feature>
<keyword evidence="1" id="KW-0812">Transmembrane</keyword>
<feature type="non-terminal residue" evidence="2">
    <location>
        <position position="269"/>
    </location>
</feature>
<name>A0A9N9I9F3_9GLOM</name>
<keyword evidence="3" id="KW-1185">Reference proteome</keyword>
<dbReference type="Proteomes" id="UP000789405">
    <property type="component" value="Unassembled WGS sequence"/>
</dbReference>
<protein>
    <submittedName>
        <fullName evidence="2">10863_t:CDS:1</fullName>
    </submittedName>
</protein>
<feature type="transmembrane region" description="Helical" evidence="1">
    <location>
        <begin position="111"/>
        <end position="131"/>
    </location>
</feature>
<evidence type="ECO:0000313" key="2">
    <source>
        <dbReference type="EMBL" id="CAG8724987.1"/>
    </source>
</evidence>
<keyword evidence="1" id="KW-0472">Membrane</keyword>
<proteinExistence type="predicted"/>
<gene>
    <name evidence="2" type="ORF">DERYTH_LOCUS14639</name>
</gene>
<reference evidence="2" key="1">
    <citation type="submission" date="2021-06" db="EMBL/GenBank/DDBJ databases">
        <authorList>
            <person name="Kallberg Y."/>
            <person name="Tangrot J."/>
            <person name="Rosling A."/>
        </authorList>
    </citation>
    <scope>NUCLEOTIDE SEQUENCE</scope>
    <source>
        <strain evidence="2">MA453B</strain>
    </source>
</reference>
<organism evidence="2 3">
    <name type="scientific">Dentiscutata erythropus</name>
    <dbReference type="NCBI Taxonomy" id="1348616"/>
    <lineage>
        <taxon>Eukaryota</taxon>
        <taxon>Fungi</taxon>
        <taxon>Fungi incertae sedis</taxon>
        <taxon>Mucoromycota</taxon>
        <taxon>Glomeromycotina</taxon>
        <taxon>Glomeromycetes</taxon>
        <taxon>Diversisporales</taxon>
        <taxon>Gigasporaceae</taxon>
        <taxon>Dentiscutata</taxon>
    </lineage>
</organism>
<dbReference type="AlphaFoldDB" id="A0A9N9I9F3"/>